<evidence type="ECO:0000256" key="1">
    <source>
        <dbReference type="SAM" id="MobiDB-lite"/>
    </source>
</evidence>
<organism evidence="2 3">
    <name type="scientific">Streptomyces qinglanensis</name>
    <dbReference type="NCBI Taxonomy" id="943816"/>
    <lineage>
        <taxon>Bacteria</taxon>
        <taxon>Bacillati</taxon>
        <taxon>Actinomycetota</taxon>
        <taxon>Actinomycetes</taxon>
        <taxon>Kitasatosporales</taxon>
        <taxon>Streptomycetaceae</taxon>
        <taxon>Streptomyces</taxon>
    </lineage>
</organism>
<feature type="region of interest" description="Disordered" evidence="1">
    <location>
        <begin position="247"/>
        <end position="275"/>
    </location>
</feature>
<reference evidence="3" key="1">
    <citation type="submission" date="2016-10" db="EMBL/GenBank/DDBJ databases">
        <authorList>
            <person name="Varghese N."/>
            <person name="Submissions S."/>
        </authorList>
    </citation>
    <scope>NUCLEOTIDE SEQUENCE [LARGE SCALE GENOMIC DNA]</scope>
    <source>
        <strain evidence="3">CGMCC 4.6825</strain>
    </source>
</reference>
<sequence length="292" mass="30907">MHVRHRHRERFTVVGNHLAQHRELSLLAIGLGVHIQSVPDGTRVDIKSLTARFPEGEARIAAALRELEAYGYLTRTPQRTPGGRIVTHTVSYANPAVQEATSPRVPPQAAPTPPPAAEPEPAPVPARVPDPGPAPVPYLPHGSRAPEPAGAKPAAADPTATTHAPPATGAATAAAVLAALRRDDDRLLLSERDVARLSPAVETWLARNTGPEAVRRALTSHLPAGPLRSPAALLLHRLTARLPVPLPGSPPPGARPDPFQECPDCERPFRAPAPGRCRTCRTEATEAAEAAE</sequence>
<proteinExistence type="predicted"/>
<feature type="compositionally biased region" description="Low complexity" evidence="1">
    <location>
        <begin position="145"/>
        <end position="166"/>
    </location>
</feature>
<name>A0A1H9WYA5_9ACTN</name>
<dbReference type="EMBL" id="FOGO01000026">
    <property type="protein sequence ID" value="SES38799.1"/>
    <property type="molecule type" value="Genomic_DNA"/>
</dbReference>
<evidence type="ECO:0008006" key="4">
    <source>
        <dbReference type="Google" id="ProtNLM"/>
    </source>
</evidence>
<protein>
    <recommendedName>
        <fullName evidence="4">DNA-binding protein</fullName>
    </recommendedName>
</protein>
<evidence type="ECO:0000313" key="3">
    <source>
        <dbReference type="Proteomes" id="UP000182841"/>
    </source>
</evidence>
<gene>
    <name evidence="2" type="ORF">SAMN05421870_1266</name>
</gene>
<dbReference type="Proteomes" id="UP000182841">
    <property type="component" value="Unassembled WGS sequence"/>
</dbReference>
<feature type="compositionally biased region" description="Pro residues" evidence="1">
    <location>
        <begin position="104"/>
        <end position="138"/>
    </location>
</feature>
<accession>A0A1H9WYA5</accession>
<evidence type="ECO:0000313" key="2">
    <source>
        <dbReference type="EMBL" id="SES38799.1"/>
    </source>
</evidence>
<dbReference type="AlphaFoldDB" id="A0A1H9WYA5"/>
<keyword evidence="3" id="KW-1185">Reference proteome</keyword>
<dbReference type="RefSeq" id="WP_338068958.1">
    <property type="nucleotide sequence ID" value="NZ_FOGO01000026.1"/>
</dbReference>
<feature type="region of interest" description="Disordered" evidence="1">
    <location>
        <begin position="97"/>
        <end position="166"/>
    </location>
</feature>